<sequence>MRIGILGAGRMGGTLGGLLAATGHQVTFAYARNREKLERLAEAVGPRGRVGTPSEAVAEADLVLLAVHWLQLDDVLEQAGSLAGRTVLSCCNPLDADDCELLIGHSDSGAENLARRLPDSRLVAAFQATPSEVLRSVYDNRAASLRPSQLLCGDDTVAKGQVAGLIIELGFEPVDAGPLRVARYLEPFGMLSGVLAYETDHGPEWAYRCARLDRLFEVNRR</sequence>
<evidence type="ECO:0000259" key="2">
    <source>
        <dbReference type="Pfam" id="PF03807"/>
    </source>
</evidence>
<dbReference type="InterPro" id="IPR028939">
    <property type="entry name" value="P5C_Rdtase_cat_N"/>
</dbReference>
<dbReference type="OrthoDB" id="1523398at2"/>
<dbReference type="Proteomes" id="UP000183046">
    <property type="component" value="Unassembled WGS sequence"/>
</dbReference>
<name>A0A1G5PHG5_9PSED</name>
<dbReference type="EMBL" id="FMWB01000026">
    <property type="protein sequence ID" value="SCZ48510.1"/>
    <property type="molecule type" value="Genomic_DNA"/>
</dbReference>
<proteinExistence type="predicted"/>
<gene>
    <name evidence="3" type="ORF">SAMN05216279_12630</name>
</gene>
<organism evidence="3 4">
    <name type="scientific">Pseudomonas oryzihabitans</name>
    <dbReference type="NCBI Taxonomy" id="47885"/>
    <lineage>
        <taxon>Bacteria</taxon>
        <taxon>Pseudomonadati</taxon>
        <taxon>Pseudomonadota</taxon>
        <taxon>Gammaproteobacteria</taxon>
        <taxon>Pseudomonadales</taxon>
        <taxon>Pseudomonadaceae</taxon>
        <taxon>Pseudomonas</taxon>
    </lineage>
</organism>
<dbReference type="AlphaFoldDB" id="A0A1G5PHG5"/>
<dbReference type="SUPFAM" id="SSF51735">
    <property type="entry name" value="NAD(P)-binding Rossmann-fold domains"/>
    <property type="match status" value="1"/>
</dbReference>
<feature type="domain" description="Pyrroline-5-carboxylate reductase catalytic N-terminal" evidence="2">
    <location>
        <begin position="2"/>
        <end position="93"/>
    </location>
</feature>
<dbReference type="InterPro" id="IPR036291">
    <property type="entry name" value="NAD(P)-bd_dom_sf"/>
</dbReference>
<keyword evidence="1" id="KW-0560">Oxidoreductase</keyword>
<evidence type="ECO:0000256" key="1">
    <source>
        <dbReference type="ARBA" id="ARBA00023002"/>
    </source>
</evidence>
<evidence type="ECO:0000313" key="4">
    <source>
        <dbReference type="Proteomes" id="UP000183046"/>
    </source>
</evidence>
<reference evidence="4" key="1">
    <citation type="submission" date="2016-10" db="EMBL/GenBank/DDBJ databases">
        <authorList>
            <person name="de Groot N.N."/>
        </authorList>
    </citation>
    <scope>NUCLEOTIDE SEQUENCE [LARGE SCALE GENOMIC DNA]</scope>
    <source>
        <strain evidence="4">DSM 15758</strain>
    </source>
</reference>
<evidence type="ECO:0000313" key="3">
    <source>
        <dbReference type="EMBL" id="SCZ48510.1"/>
    </source>
</evidence>
<dbReference type="Pfam" id="PF03807">
    <property type="entry name" value="F420_oxidored"/>
    <property type="match status" value="1"/>
</dbReference>
<dbReference type="InterPro" id="IPR051267">
    <property type="entry name" value="STEAP_metalloreductase"/>
</dbReference>
<protein>
    <recommendedName>
        <fullName evidence="2">Pyrroline-5-carboxylate reductase catalytic N-terminal domain-containing protein</fullName>
    </recommendedName>
</protein>
<accession>A0A1G5PHG5</accession>
<comment type="caution">
    <text evidence="3">The sequence shown here is derived from an EMBL/GenBank/DDBJ whole genome shotgun (WGS) entry which is preliminary data.</text>
</comment>
<dbReference type="PANTHER" id="PTHR14239">
    <property type="entry name" value="DUDULIN-RELATED"/>
    <property type="match status" value="1"/>
</dbReference>
<dbReference type="Gene3D" id="3.40.50.720">
    <property type="entry name" value="NAD(P)-binding Rossmann-like Domain"/>
    <property type="match status" value="1"/>
</dbReference>
<dbReference type="PANTHER" id="PTHR14239:SF10">
    <property type="entry name" value="REDUCTASE"/>
    <property type="match status" value="1"/>
</dbReference>
<dbReference type="GO" id="GO:0016491">
    <property type="term" value="F:oxidoreductase activity"/>
    <property type="evidence" value="ECO:0007669"/>
    <property type="project" value="UniProtKB-KW"/>
</dbReference>